<gene>
    <name evidence="1" type="ORF">SHERM_26804</name>
</gene>
<accession>A0A9N7NK15</accession>
<dbReference type="AlphaFoldDB" id="A0A9N7NK15"/>
<sequence>MKFSVGSGQEKSPLSLFWLPDLNMERPPERRESSLTEERAVAWIFMVVKPETAPRRRPRPSMMLVKVSGLPFCYDADISIKEALGSLRFITATDDLGNEVCAAPMKALPLYRLRENSCG</sequence>
<dbReference type="EMBL" id="CACSLK010027832">
    <property type="protein sequence ID" value="CAA0831455.1"/>
    <property type="molecule type" value="Genomic_DNA"/>
</dbReference>
<proteinExistence type="predicted"/>
<name>A0A9N7NK15_STRHE</name>
<evidence type="ECO:0000313" key="1">
    <source>
        <dbReference type="EMBL" id="CAA0831455.1"/>
    </source>
</evidence>
<organism evidence="1 2">
    <name type="scientific">Striga hermonthica</name>
    <name type="common">Purple witchweed</name>
    <name type="synonym">Buchnera hermonthica</name>
    <dbReference type="NCBI Taxonomy" id="68872"/>
    <lineage>
        <taxon>Eukaryota</taxon>
        <taxon>Viridiplantae</taxon>
        <taxon>Streptophyta</taxon>
        <taxon>Embryophyta</taxon>
        <taxon>Tracheophyta</taxon>
        <taxon>Spermatophyta</taxon>
        <taxon>Magnoliopsida</taxon>
        <taxon>eudicotyledons</taxon>
        <taxon>Gunneridae</taxon>
        <taxon>Pentapetalae</taxon>
        <taxon>asterids</taxon>
        <taxon>lamiids</taxon>
        <taxon>Lamiales</taxon>
        <taxon>Orobanchaceae</taxon>
        <taxon>Buchnereae</taxon>
        <taxon>Striga</taxon>
    </lineage>
</organism>
<reference evidence="1" key="1">
    <citation type="submission" date="2019-12" db="EMBL/GenBank/DDBJ databases">
        <authorList>
            <person name="Scholes J."/>
        </authorList>
    </citation>
    <scope>NUCLEOTIDE SEQUENCE</scope>
</reference>
<keyword evidence="2" id="KW-1185">Reference proteome</keyword>
<dbReference type="Proteomes" id="UP001153555">
    <property type="component" value="Unassembled WGS sequence"/>
</dbReference>
<protein>
    <submittedName>
        <fullName evidence="1">Uncharacterized protein</fullName>
    </submittedName>
</protein>
<evidence type="ECO:0000313" key="2">
    <source>
        <dbReference type="Proteomes" id="UP001153555"/>
    </source>
</evidence>
<comment type="caution">
    <text evidence="1">The sequence shown here is derived from an EMBL/GenBank/DDBJ whole genome shotgun (WGS) entry which is preliminary data.</text>
</comment>